<protein>
    <submittedName>
        <fullName evidence="2">Uncharacterized protein</fullName>
    </submittedName>
</protein>
<evidence type="ECO:0000313" key="3">
    <source>
        <dbReference type="Proteomes" id="UP001149140"/>
    </source>
</evidence>
<comment type="caution">
    <text evidence="2">The sequence shown here is derived from an EMBL/GenBank/DDBJ whole genome shotgun (WGS) entry which is preliminary data.</text>
</comment>
<keyword evidence="3" id="KW-1185">Reference proteome</keyword>
<dbReference type="Proteomes" id="UP001149140">
    <property type="component" value="Unassembled WGS sequence"/>
</dbReference>
<proteinExistence type="predicted"/>
<evidence type="ECO:0000256" key="1">
    <source>
        <dbReference type="SAM" id="MobiDB-lite"/>
    </source>
</evidence>
<sequence length="74" mass="8147">MLLRRTGFVAMLAAGVGLFGVAVHGMTNVDSTLQIAAATPAPLEQPSLQQDVSQQWHGRDCDRQRDQERHHPEV</sequence>
<dbReference type="AlphaFoldDB" id="A0A9X3S3Z1"/>
<gene>
    <name evidence="2" type="ORF">OM076_07760</name>
</gene>
<feature type="compositionally biased region" description="Basic and acidic residues" evidence="1">
    <location>
        <begin position="57"/>
        <end position="74"/>
    </location>
</feature>
<feature type="region of interest" description="Disordered" evidence="1">
    <location>
        <begin position="42"/>
        <end position="74"/>
    </location>
</feature>
<accession>A0A9X3S3Z1</accession>
<feature type="compositionally biased region" description="Polar residues" evidence="1">
    <location>
        <begin position="46"/>
        <end position="56"/>
    </location>
</feature>
<evidence type="ECO:0000313" key="2">
    <source>
        <dbReference type="EMBL" id="MDA0160153.1"/>
    </source>
</evidence>
<name>A0A9X3S3Z1_9ACTN</name>
<reference evidence="2" key="1">
    <citation type="submission" date="2022-10" db="EMBL/GenBank/DDBJ databases">
        <title>The WGS of Solirubrobacter ginsenosidimutans DSM 21036.</title>
        <authorList>
            <person name="Jiang Z."/>
        </authorList>
    </citation>
    <scope>NUCLEOTIDE SEQUENCE</scope>
    <source>
        <strain evidence="2">DSM 21036</strain>
    </source>
</reference>
<organism evidence="2 3">
    <name type="scientific">Solirubrobacter ginsenosidimutans</name>
    <dbReference type="NCBI Taxonomy" id="490573"/>
    <lineage>
        <taxon>Bacteria</taxon>
        <taxon>Bacillati</taxon>
        <taxon>Actinomycetota</taxon>
        <taxon>Thermoleophilia</taxon>
        <taxon>Solirubrobacterales</taxon>
        <taxon>Solirubrobacteraceae</taxon>
        <taxon>Solirubrobacter</taxon>
    </lineage>
</organism>
<dbReference type="EMBL" id="JAPDOD010000004">
    <property type="protein sequence ID" value="MDA0160153.1"/>
    <property type="molecule type" value="Genomic_DNA"/>
</dbReference>